<organism evidence="1">
    <name type="scientific">Hyperionvirus sp</name>
    <dbReference type="NCBI Taxonomy" id="2487770"/>
    <lineage>
        <taxon>Viruses</taxon>
        <taxon>Varidnaviria</taxon>
        <taxon>Bamfordvirae</taxon>
        <taxon>Nucleocytoviricota</taxon>
        <taxon>Megaviricetes</taxon>
        <taxon>Imitervirales</taxon>
        <taxon>Mimiviridae</taxon>
        <taxon>Klosneuvirinae</taxon>
    </lineage>
</organism>
<proteinExistence type="predicted"/>
<sequence>MTPDKIDAKLELSSGAYNSLKLNILIDSDGGFLSETDHKALKGMIIELLLKKSDFSVVYNYYKAQGKESVVYDNITIMLFNNNSPMHDRHAKSGKKIYILKEMDPKYDLLAQKLIYKITD</sequence>
<gene>
    <name evidence="1" type="ORF">Hyperionvirus2_169</name>
</gene>
<name>A0A3G5A9D8_9VIRU</name>
<reference evidence="1" key="1">
    <citation type="submission" date="2018-10" db="EMBL/GenBank/DDBJ databases">
        <title>Hidden diversity of soil giant viruses.</title>
        <authorList>
            <person name="Schulz F."/>
            <person name="Alteio L."/>
            <person name="Goudeau D."/>
            <person name="Ryan E.M."/>
            <person name="Malmstrom R.R."/>
            <person name="Blanchard J."/>
            <person name="Woyke T."/>
        </authorList>
    </citation>
    <scope>NUCLEOTIDE SEQUENCE</scope>
    <source>
        <strain evidence="1">HYV1</strain>
    </source>
</reference>
<dbReference type="EMBL" id="MK072384">
    <property type="protein sequence ID" value="AYV82801.1"/>
    <property type="molecule type" value="Genomic_DNA"/>
</dbReference>
<accession>A0A3G5A9D8</accession>
<evidence type="ECO:0000313" key="1">
    <source>
        <dbReference type="EMBL" id="AYV82801.1"/>
    </source>
</evidence>
<protein>
    <submittedName>
        <fullName evidence="1">Uncharacterized protein</fullName>
    </submittedName>
</protein>